<feature type="compositionally biased region" description="Basic and acidic residues" evidence="1">
    <location>
        <begin position="186"/>
        <end position="199"/>
    </location>
</feature>
<name>A0A2M8W502_9RHOB</name>
<evidence type="ECO:0000256" key="1">
    <source>
        <dbReference type="SAM" id="MobiDB-lite"/>
    </source>
</evidence>
<proteinExistence type="predicted"/>
<dbReference type="InterPro" id="IPR023393">
    <property type="entry name" value="START-like_dom_sf"/>
</dbReference>
<dbReference type="AlphaFoldDB" id="A0A2M8W502"/>
<dbReference type="InterPro" id="IPR019587">
    <property type="entry name" value="Polyketide_cyclase/dehydratase"/>
</dbReference>
<accession>A0A2M8W502</accession>
<dbReference type="SUPFAM" id="SSF55961">
    <property type="entry name" value="Bet v1-like"/>
    <property type="match status" value="1"/>
</dbReference>
<dbReference type="EMBL" id="PGTY01000002">
    <property type="protein sequence ID" value="PJI85990.1"/>
    <property type="molecule type" value="Genomic_DNA"/>
</dbReference>
<evidence type="ECO:0000313" key="2">
    <source>
        <dbReference type="EMBL" id="PJI85990.1"/>
    </source>
</evidence>
<dbReference type="Gene3D" id="3.30.530.20">
    <property type="match status" value="1"/>
</dbReference>
<dbReference type="OrthoDB" id="9807923at2"/>
<dbReference type="CDD" id="cd07812">
    <property type="entry name" value="SRPBCC"/>
    <property type="match status" value="1"/>
</dbReference>
<dbReference type="Proteomes" id="UP000228531">
    <property type="component" value="Unassembled WGS sequence"/>
</dbReference>
<organism evidence="2 3">
    <name type="scientific">Yoonia maricola</name>
    <dbReference type="NCBI Taxonomy" id="420999"/>
    <lineage>
        <taxon>Bacteria</taxon>
        <taxon>Pseudomonadati</taxon>
        <taxon>Pseudomonadota</taxon>
        <taxon>Alphaproteobacteria</taxon>
        <taxon>Rhodobacterales</taxon>
        <taxon>Paracoccaceae</taxon>
        <taxon>Yoonia</taxon>
    </lineage>
</organism>
<dbReference type="Pfam" id="PF10604">
    <property type="entry name" value="Polyketide_cyc2"/>
    <property type="match status" value="1"/>
</dbReference>
<protein>
    <submittedName>
        <fullName evidence="2">Polyketide cyclase/dehydrase/lipid transport protein</fullName>
    </submittedName>
</protein>
<feature type="region of interest" description="Disordered" evidence="1">
    <location>
        <begin position="169"/>
        <end position="199"/>
    </location>
</feature>
<keyword evidence="3" id="KW-1185">Reference proteome</keyword>
<sequence>METALYVVLGLVALVALLSALAPTKVEYTEEITVDAPVKDVYDDIRLQEHLMRWSAWPKETKSTCTVEGADGETGTKTVFFTKGKRVGHQEVVRLEENEEVVLTLVGPGPPHKPKLTFELRPEGESRARVLAHFVNELPRPFNAIWKFAGLSKWTREMHRKDLVGLKAFSEPPHRDTNGEVVGRPPKGDNPYEHNKRAA</sequence>
<reference evidence="2 3" key="1">
    <citation type="submission" date="2017-11" db="EMBL/GenBank/DDBJ databases">
        <title>Genomic Encyclopedia of Archaeal and Bacterial Type Strains, Phase II (KMG-II): From Individual Species to Whole Genera.</title>
        <authorList>
            <person name="Goeker M."/>
        </authorList>
    </citation>
    <scope>NUCLEOTIDE SEQUENCE [LARGE SCALE GENOMIC DNA]</scope>
    <source>
        <strain evidence="2 3">DSM 29128</strain>
    </source>
</reference>
<comment type="caution">
    <text evidence="2">The sequence shown here is derived from an EMBL/GenBank/DDBJ whole genome shotgun (WGS) entry which is preliminary data.</text>
</comment>
<dbReference type="RefSeq" id="WP_100368326.1">
    <property type="nucleotide sequence ID" value="NZ_PGTY01000002.1"/>
</dbReference>
<evidence type="ECO:0000313" key="3">
    <source>
        <dbReference type="Proteomes" id="UP000228531"/>
    </source>
</evidence>
<gene>
    <name evidence="2" type="ORF">BC777_2344</name>
</gene>